<feature type="domain" description="N-acetyltransferase" evidence="3">
    <location>
        <begin position="13"/>
        <end position="162"/>
    </location>
</feature>
<dbReference type="InterPro" id="IPR050680">
    <property type="entry name" value="YpeA/RimI_acetyltransf"/>
</dbReference>
<keyword evidence="2" id="KW-0012">Acyltransferase</keyword>
<keyword evidence="4" id="KW-0689">Ribosomal protein</keyword>
<dbReference type="OrthoDB" id="948250at2"/>
<gene>
    <name evidence="4" type="ORF">PJIAN_4800</name>
</gene>
<keyword evidence="1" id="KW-0808">Transferase</keyword>
<dbReference type="Gene3D" id="3.40.630.30">
    <property type="match status" value="1"/>
</dbReference>
<dbReference type="InterPro" id="IPR000182">
    <property type="entry name" value="GNAT_dom"/>
</dbReference>
<dbReference type="STRING" id="681398.PJIAN_4800"/>
<dbReference type="AlphaFoldDB" id="A0A161LTF9"/>
<dbReference type="PANTHER" id="PTHR43420">
    <property type="entry name" value="ACETYLTRANSFERASE"/>
    <property type="match status" value="1"/>
</dbReference>
<dbReference type="InterPro" id="IPR016181">
    <property type="entry name" value="Acyl_CoA_acyltransferase"/>
</dbReference>
<evidence type="ECO:0000313" key="5">
    <source>
        <dbReference type="Proteomes" id="UP000076586"/>
    </source>
</evidence>
<dbReference type="PROSITE" id="PS51186">
    <property type="entry name" value="GNAT"/>
    <property type="match status" value="1"/>
</dbReference>
<dbReference type="GO" id="GO:0016747">
    <property type="term" value="F:acyltransferase activity, transferring groups other than amino-acyl groups"/>
    <property type="evidence" value="ECO:0007669"/>
    <property type="project" value="InterPro"/>
</dbReference>
<reference evidence="5" key="2">
    <citation type="journal article" date="2017" name="Genome Announc.">
        <title>Draft genome sequence of Paludibacter jiangxiensis NM7(T), a propionate-producing fermentative bacterium.</title>
        <authorList>
            <person name="Qiu Y.-L."/>
            <person name="Tourlousse D.M."/>
            <person name="Matsuura N."/>
            <person name="Ohashi A."/>
            <person name="Sekiguchi Y."/>
        </authorList>
    </citation>
    <scope>NUCLEOTIDE SEQUENCE [LARGE SCALE GENOMIC DNA]</scope>
    <source>
        <strain evidence="5">NM7</strain>
    </source>
</reference>
<comment type="caution">
    <text evidence="4">The sequence shown here is derived from an EMBL/GenBank/DDBJ whole genome shotgun (WGS) entry which is preliminary data.</text>
</comment>
<dbReference type="Proteomes" id="UP000076586">
    <property type="component" value="Unassembled WGS sequence"/>
</dbReference>
<accession>A0A161LTF9</accession>
<dbReference type="EMBL" id="BDCR01000004">
    <property type="protein sequence ID" value="GAT64250.1"/>
    <property type="molecule type" value="Genomic_DNA"/>
</dbReference>
<dbReference type="Pfam" id="PF00583">
    <property type="entry name" value="Acetyltransf_1"/>
    <property type="match status" value="1"/>
</dbReference>
<dbReference type="PANTHER" id="PTHR43420:SF49">
    <property type="entry name" value="AMINO GROUP ACETYL TRANSFERASE"/>
    <property type="match status" value="1"/>
</dbReference>
<evidence type="ECO:0000256" key="1">
    <source>
        <dbReference type="ARBA" id="ARBA00022679"/>
    </source>
</evidence>
<evidence type="ECO:0000313" key="4">
    <source>
        <dbReference type="EMBL" id="GAT64250.1"/>
    </source>
</evidence>
<proteinExistence type="predicted"/>
<dbReference type="RefSeq" id="WP_068706172.1">
    <property type="nucleotide sequence ID" value="NZ_BDCR01000004.1"/>
</dbReference>
<dbReference type="SUPFAM" id="SSF55729">
    <property type="entry name" value="Acyl-CoA N-acyltransferases (Nat)"/>
    <property type="match status" value="1"/>
</dbReference>
<reference evidence="5" key="1">
    <citation type="submission" date="2016-04" db="EMBL/GenBank/DDBJ databases">
        <title>Draft genome sequence of Paludibacter jiangxiensis strain NM7.</title>
        <authorList>
            <person name="Qiu Y."/>
            <person name="Matsuura N."/>
            <person name="Ohashi A."/>
            <person name="Tourlousse M.D."/>
            <person name="Sekiguchi Y."/>
        </authorList>
    </citation>
    <scope>NUCLEOTIDE SEQUENCE [LARGE SCALE GENOMIC DNA]</scope>
    <source>
        <strain evidence="5">NM7</strain>
    </source>
</reference>
<keyword evidence="5" id="KW-1185">Reference proteome</keyword>
<evidence type="ECO:0000256" key="2">
    <source>
        <dbReference type="ARBA" id="ARBA00023315"/>
    </source>
</evidence>
<protein>
    <submittedName>
        <fullName evidence="4">Ribosomal protein S18 acetylase RimI</fullName>
    </submittedName>
</protein>
<dbReference type="CDD" id="cd04301">
    <property type="entry name" value="NAT_SF"/>
    <property type="match status" value="1"/>
</dbReference>
<dbReference type="GO" id="GO:0005840">
    <property type="term" value="C:ribosome"/>
    <property type="evidence" value="ECO:0007669"/>
    <property type="project" value="UniProtKB-KW"/>
</dbReference>
<evidence type="ECO:0000259" key="3">
    <source>
        <dbReference type="PROSITE" id="PS51186"/>
    </source>
</evidence>
<name>A0A161LTF9_9BACT</name>
<keyword evidence="4" id="KW-0687">Ribonucleoprotein</keyword>
<organism evidence="4 5">
    <name type="scientific">Paludibacter jiangxiensis</name>
    <dbReference type="NCBI Taxonomy" id="681398"/>
    <lineage>
        <taxon>Bacteria</taxon>
        <taxon>Pseudomonadati</taxon>
        <taxon>Bacteroidota</taxon>
        <taxon>Bacteroidia</taxon>
        <taxon>Bacteroidales</taxon>
        <taxon>Paludibacteraceae</taxon>
        <taxon>Paludibacter</taxon>
    </lineage>
</organism>
<sequence>MTIQYTSFAYTESYCRAVDVVARERQYLGATEGFPLDASFSFAKTIIENNLAQYFAIDNNQVVGWCDIIPKSYEGLGHVGVLGMGVISEYRGKGLGTLLLQKTIEHARNINHLEKVELDVFESNSSAIARYRKFGFEVEGKRENGRKLDDVYDNILLMRKFI</sequence>